<evidence type="ECO:0000313" key="2">
    <source>
        <dbReference type="EMBL" id="SPF41956.1"/>
    </source>
</evidence>
<evidence type="ECO:0000256" key="1">
    <source>
        <dbReference type="SAM" id="MobiDB-lite"/>
    </source>
</evidence>
<dbReference type="AlphaFoldDB" id="A0A2U3KQN0"/>
<dbReference type="Gene3D" id="1.25.40.10">
    <property type="entry name" value="Tetratricopeptide repeat domain"/>
    <property type="match status" value="1"/>
</dbReference>
<dbReference type="InterPro" id="IPR011990">
    <property type="entry name" value="TPR-like_helical_dom_sf"/>
</dbReference>
<dbReference type="SUPFAM" id="SSF48452">
    <property type="entry name" value="TPR-like"/>
    <property type="match status" value="1"/>
</dbReference>
<name>A0A2U3KQN0_9BACT</name>
<proteinExistence type="predicted"/>
<dbReference type="OrthoDB" id="104407at2"/>
<protein>
    <submittedName>
        <fullName evidence="2">Tetratricopeptide repeat protein</fullName>
    </submittedName>
</protein>
<dbReference type="EMBL" id="OMOD01000135">
    <property type="protein sequence ID" value="SPF41956.1"/>
    <property type="molecule type" value="Genomic_DNA"/>
</dbReference>
<dbReference type="Proteomes" id="UP000238701">
    <property type="component" value="Unassembled WGS sequence"/>
</dbReference>
<reference evidence="3" key="1">
    <citation type="submission" date="2018-02" db="EMBL/GenBank/DDBJ databases">
        <authorList>
            <person name="Hausmann B."/>
        </authorList>
    </citation>
    <scope>NUCLEOTIDE SEQUENCE [LARGE SCALE GENOMIC DNA]</scope>
    <source>
        <strain evidence="3">Peat soil MAG SbA1</strain>
    </source>
</reference>
<feature type="region of interest" description="Disordered" evidence="1">
    <location>
        <begin position="514"/>
        <end position="533"/>
    </location>
</feature>
<accession>A0A2U3KQN0</accession>
<evidence type="ECO:0000313" key="3">
    <source>
        <dbReference type="Proteomes" id="UP000238701"/>
    </source>
</evidence>
<organism evidence="2 3">
    <name type="scientific">Candidatus Sulfotelmatobacter kueseliae</name>
    <dbReference type="NCBI Taxonomy" id="2042962"/>
    <lineage>
        <taxon>Bacteria</taxon>
        <taxon>Pseudomonadati</taxon>
        <taxon>Acidobacteriota</taxon>
        <taxon>Terriglobia</taxon>
        <taxon>Terriglobales</taxon>
        <taxon>Candidatus Korobacteraceae</taxon>
        <taxon>Candidatus Sulfotelmatobacter</taxon>
    </lineage>
</organism>
<sequence length="533" mass="59612">MACFREYAAGFHGHRAGVVILREDFLKRFLTCGFRCLLLAAVVGLLAPLCAADNPTPITLDTSETLFAVLAAMNTCGYDVSLNISDAQRLNIRAEVQRNLRESEDAQVSMTEMCDWYQAHRARDLVHDLAQYVSLALYLEGPPHFMPKVKEDDLPPDAAPIAGFGALLEKFYEKAGLHAIWERHRANYAALIERYHVPLAKMVFDTDIYLKLQSGGYLGRTFTIYLDFLGDPNQANARNYGTDYYVVLFPLPDPAVAEPLKMREIHHAYLHYLLDPLADKHPSAIKRIEPLLQSVKRAPLEDSFKTDISLLVTECLVRAVEIRTSGTKQTAEAMRTQAVDDAVKQGYVLTRYFYNALLAFEKDPAGLRAAYGQLLDNIDLRQEQKAASEIQYATVTAPELVQLSRLEDRRMLPTAEKRLAAGDAKGAQELAQQALDRKVGDQGRALFILAQVAVANKNRESALENFQKAIQTTKDPKVVGWSHVYLGRILDMKEDREGAMSEYRAALSTDLPEVKAAAERGLQQPYEPPAKPQ</sequence>
<gene>
    <name evidence="2" type="ORF">SBA1_410002</name>
</gene>